<dbReference type="AlphaFoldDB" id="A0A914X974"/>
<dbReference type="InterPro" id="IPR011050">
    <property type="entry name" value="Pectin_lyase_fold/virulence"/>
</dbReference>
<organism evidence="6 7">
    <name type="scientific">Plectus sambesii</name>
    <dbReference type="NCBI Taxonomy" id="2011161"/>
    <lineage>
        <taxon>Eukaryota</taxon>
        <taxon>Metazoa</taxon>
        <taxon>Ecdysozoa</taxon>
        <taxon>Nematoda</taxon>
        <taxon>Chromadorea</taxon>
        <taxon>Plectida</taxon>
        <taxon>Plectina</taxon>
        <taxon>Plectoidea</taxon>
        <taxon>Plectidae</taxon>
        <taxon>Plectus</taxon>
    </lineage>
</organism>
<dbReference type="InterPro" id="IPR051801">
    <property type="entry name" value="GH28_Enzymes"/>
</dbReference>
<dbReference type="SUPFAM" id="SSF51126">
    <property type="entry name" value="Pectin lyase-like"/>
    <property type="match status" value="1"/>
</dbReference>
<dbReference type="SMART" id="SM00710">
    <property type="entry name" value="PbH1"/>
    <property type="match status" value="5"/>
</dbReference>
<evidence type="ECO:0000256" key="2">
    <source>
        <dbReference type="ARBA" id="ARBA00022801"/>
    </source>
</evidence>
<dbReference type="PANTHER" id="PTHR31339">
    <property type="entry name" value="PECTIN LYASE-RELATED"/>
    <property type="match status" value="1"/>
</dbReference>
<keyword evidence="5" id="KW-0732">Signal</keyword>
<dbReference type="InterPro" id="IPR006626">
    <property type="entry name" value="PbH1"/>
</dbReference>
<dbReference type="PANTHER" id="PTHR31339:SF9">
    <property type="entry name" value="PLASMIN AND FIBRONECTIN-BINDING PROTEIN A"/>
    <property type="match status" value="1"/>
</dbReference>
<accession>A0A914X974</accession>
<keyword evidence="6" id="KW-1185">Reference proteome</keyword>
<keyword evidence="3 4" id="KW-0326">Glycosidase</keyword>
<evidence type="ECO:0000256" key="3">
    <source>
        <dbReference type="ARBA" id="ARBA00023295"/>
    </source>
</evidence>
<dbReference type="InterPro" id="IPR012334">
    <property type="entry name" value="Pectin_lyas_fold"/>
</dbReference>
<evidence type="ECO:0000256" key="1">
    <source>
        <dbReference type="ARBA" id="ARBA00008834"/>
    </source>
</evidence>
<evidence type="ECO:0000256" key="4">
    <source>
        <dbReference type="RuleBase" id="RU361169"/>
    </source>
</evidence>
<evidence type="ECO:0000313" key="6">
    <source>
        <dbReference type="Proteomes" id="UP000887566"/>
    </source>
</evidence>
<dbReference type="Gene3D" id="2.160.20.10">
    <property type="entry name" value="Single-stranded right-handed beta-helix, Pectin lyase-like"/>
    <property type="match status" value="1"/>
</dbReference>
<proteinExistence type="inferred from homology"/>
<name>A0A914X974_9BILA</name>
<evidence type="ECO:0000313" key="7">
    <source>
        <dbReference type="WBParaSite" id="PSAMB.scaffold6569size9205.g28733.t1"/>
    </source>
</evidence>
<keyword evidence="2 4" id="KW-0378">Hydrolase</keyword>
<protein>
    <submittedName>
        <fullName evidence="7">Glycoside hydrolase family 28 protein</fullName>
    </submittedName>
</protein>
<feature type="chain" id="PRO_5036734422" evidence="5">
    <location>
        <begin position="22"/>
        <end position="418"/>
    </location>
</feature>
<sequence>MFLIVFPILVLLGASLQPANGQVFNPIQYGAKGDGISDDTAAVRAALAAAASNNGGEVLFDAPFAFLTGCFNVTSNVILNVKGTILASQDSSNYVQIEPLPWYGGGQDAQLSGNLEWQPVVRSYKASNITITGGGTIDGQGAPWWTCLHRGNDSEHLVGAPCNGISRPNLIMLVYTTDVTIYDITLKDSPSWTTHLAYCTNVHISHVTVLAPWDSPNTDGFDIDCCVNVLLENSFYSGGDDAIAVQSGMDYFGRTFGRTTENVIIRNMTIERSHGLSIGSEMSAGIRNVTFENISVNGSDAGVKIKSQRGRGAFVQNVTYTNIRLYNVKVAIYLTHNYHQNLPPRNATATPQFSDFNINGIYSNGAEYGWFLDGLPESYIGHVSFADITLENTSQLFEYCRYIYGSCVDVKPSCPPCL</sequence>
<evidence type="ECO:0000256" key="5">
    <source>
        <dbReference type="SAM" id="SignalP"/>
    </source>
</evidence>
<dbReference type="Pfam" id="PF00295">
    <property type="entry name" value="Glyco_hydro_28"/>
    <property type="match status" value="1"/>
</dbReference>
<reference evidence="7" key="1">
    <citation type="submission" date="2022-11" db="UniProtKB">
        <authorList>
            <consortium name="WormBaseParasite"/>
        </authorList>
    </citation>
    <scope>IDENTIFICATION</scope>
</reference>
<dbReference type="GO" id="GO:0004650">
    <property type="term" value="F:polygalacturonase activity"/>
    <property type="evidence" value="ECO:0007669"/>
    <property type="project" value="InterPro"/>
</dbReference>
<dbReference type="InterPro" id="IPR000743">
    <property type="entry name" value="Glyco_hydro_28"/>
</dbReference>
<feature type="signal peptide" evidence="5">
    <location>
        <begin position="1"/>
        <end position="21"/>
    </location>
</feature>
<dbReference type="GO" id="GO:0005975">
    <property type="term" value="P:carbohydrate metabolic process"/>
    <property type="evidence" value="ECO:0007669"/>
    <property type="project" value="InterPro"/>
</dbReference>
<dbReference type="Proteomes" id="UP000887566">
    <property type="component" value="Unplaced"/>
</dbReference>
<dbReference type="WBParaSite" id="PSAMB.scaffold6569size9205.g28733.t1">
    <property type="protein sequence ID" value="PSAMB.scaffold6569size9205.g28733.t1"/>
    <property type="gene ID" value="PSAMB.scaffold6569size9205.g28733"/>
</dbReference>
<comment type="similarity">
    <text evidence="1 4">Belongs to the glycosyl hydrolase 28 family.</text>
</comment>